<dbReference type="EMBL" id="AMFJ01036158">
    <property type="protein sequence ID" value="EKD24805.1"/>
    <property type="molecule type" value="Genomic_DNA"/>
</dbReference>
<sequence>MEIRYIELPKKSDERGSLSFMESHKQIPFDIKRVYYIYDLKNDKNIRWEHAHHETEQVIFCIHGSVILWFDDGQEKKEIKMTEPNIGVYIPINMWHYMKDFSDWCILLVVASQHYDEKDYIRNYADFLQSIKK</sequence>
<name>K1X3Z3_9BACT</name>
<evidence type="ECO:0000313" key="2">
    <source>
        <dbReference type="EMBL" id="EKD24805.1"/>
    </source>
</evidence>
<dbReference type="SUPFAM" id="SSF51182">
    <property type="entry name" value="RmlC-like cupins"/>
    <property type="match status" value="1"/>
</dbReference>
<evidence type="ECO:0000259" key="1">
    <source>
        <dbReference type="Pfam" id="PF05523"/>
    </source>
</evidence>
<dbReference type="Gene3D" id="2.60.120.10">
    <property type="entry name" value="Jelly Rolls"/>
    <property type="match status" value="1"/>
</dbReference>
<dbReference type="CDD" id="cd20292">
    <property type="entry name" value="cupin_QdtA-like"/>
    <property type="match status" value="1"/>
</dbReference>
<dbReference type="InterPro" id="IPR014710">
    <property type="entry name" value="RmlC-like_jellyroll"/>
</dbReference>
<accession>K1X3Z3</accession>
<dbReference type="InterPro" id="IPR008894">
    <property type="entry name" value="QdtA_cupin_dom"/>
</dbReference>
<protein>
    <submittedName>
        <fullName evidence="2">Sugar isomerase</fullName>
    </submittedName>
</protein>
<dbReference type="GO" id="GO:0016853">
    <property type="term" value="F:isomerase activity"/>
    <property type="evidence" value="ECO:0007669"/>
    <property type="project" value="UniProtKB-KW"/>
</dbReference>
<gene>
    <name evidence="2" type="ORF">ACD_80C00151G0020</name>
</gene>
<dbReference type="InterPro" id="IPR011051">
    <property type="entry name" value="RmlC_Cupin_sf"/>
</dbReference>
<keyword evidence="2" id="KW-0413">Isomerase</keyword>
<reference evidence="2" key="1">
    <citation type="journal article" date="2012" name="Science">
        <title>Fermentation, hydrogen, and sulfur metabolism in multiple uncultivated bacterial phyla.</title>
        <authorList>
            <person name="Wrighton K.C."/>
            <person name="Thomas B.C."/>
            <person name="Sharon I."/>
            <person name="Miller C.S."/>
            <person name="Castelle C.J."/>
            <person name="VerBerkmoes N.C."/>
            <person name="Wilkins M.J."/>
            <person name="Hettich R.L."/>
            <person name="Lipton M.S."/>
            <person name="Williams K.H."/>
            <person name="Long P.E."/>
            <person name="Banfield J.F."/>
        </authorList>
    </citation>
    <scope>NUCLEOTIDE SEQUENCE [LARGE SCALE GENOMIC DNA]</scope>
</reference>
<comment type="caution">
    <text evidence="2">The sequence shown here is derived from an EMBL/GenBank/DDBJ whole genome shotgun (WGS) entry which is preliminary data.</text>
</comment>
<proteinExistence type="predicted"/>
<dbReference type="AlphaFoldDB" id="K1X3Z3"/>
<dbReference type="Pfam" id="PF05523">
    <property type="entry name" value="FdtA"/>
    <property type="match status" value="1"/>
</dbReference>
<feature type="domain" description="Sugar 3,4-ketoisomerase QdtA cupin" evidence="1">
    <location>
        <begin position="2"/>
        <end position="131"/>
    </location>
</feature>
<organism evidence="2">
    <name type="scientific">uncultured bacterium</name>
    <name type="common">gcode 4</name>
    <dbReference type="NCBI Taxonomy" id="1234023"/>
    <lineage>
        <taxon>Bacteria</taxon>
        <taxon>environmental samples</taxon>
    </lineage>
</organism>